<gene>
    <name evidence="6" type="ORF">F6B43_04350</name>
</gene>
<evidence type="ECO:0000256" key="1">
    <source>
        <dbReference type="ARBA" id="ARBA00005964"/>
    </source>
</evidence>
<reference evidence="7" key="1">
    <citation type="submission" date="2019-09" db="EMBL/GenBank/DDBJ databases">
        <title>Mumia zhuanghuii sp. nov. isolated from the intestinal contents of plateau pika (Ochotona curzoniae) in the Qinghai-Tibet plateau of China.</title>
        <authorList>
            <person name="Tian Z."/>
        </authorList>
    </citation>
    <scope>NUCLEOTIDE SEQUENCE [LARGE SCALE GENOMIC DNA]</scope>
    <source>
        <strain evidence="7">JCM 30598</strain>
    </source>
</reference>
<evidence type="ECO:0000256" key="3">
    <source>
        <dbReference type="PIRSR" id="PIRSR600997-1"/>
    </source>
</evidence>
<dbReference type="Proteomes" id="UP000325827">
    <property type="component" value="Unassembled WGS sequence"/>
</dbReference>
<keyword evidence="7" id="KW-1185">Reference proteome</keyword>
<accession>A0A5J5J480</accession>
<dbReference type="Pfam" id="PF00135">
    <property type="entry name" value="COesterase"/>
    <property type="match status" value="1"/>
</dbReference>
<feature type="active site" description="Charge relay system" evidence="3">
    <location>
        <position position="314"/>
    </location>
</feature>
<protein>
    <recommendedName>
        <fullName evidence="4">Carboxylic ester hydrolase</fullName>
        <ecNumber evidence="4">3.1.1.-</ecNumber>
    </recommendedName>
</protein>
<feature type="domain" description="Carboxylesterase type B" evidence="5">
    <location>
        <begin position="5"/>
        <end position="488"/>
    </location>
</feature>
<dbReference type="PANTHER" id="PTHR11559">
    <property type="entry name" value="CARBOXYLESTERASE"/>
    <property type="match status" value="1"/>
</dbReference>
<dbReference type="InterPro" id="IPR050309">
    <property type="entry name" value="Type-B_Carboxylest/Lipase"/>
</dbReference>
<name>A0A5J5J480_9MICO</name>
<dbReference type="OrthoDB" id="3199405at2"/>
<evidence type="ECO:0000313" key="6">
    <source>
        <dbReference type="EMBL" id="KAA9110871.1"/>
    </source>
</evidence>
<dbReference type="PROSITE" id="PS00122">
    <property type="entry name" value="CARBOXYLESTERASE_B_1"/>
    <property type="match status" value="1"/>
</dbReference>
<dbReference type="InterPro" id="IPR000997">
    <property type="entry name" value="Cholinesterase"/>
</dbReference>
<dbReference type="SUPFAM" id="SSF53474">
    <property type="entry name" value="alpha/beta-Hydrolases"/>
    <property type="match status" value="1"/>
</dbReference>
<dbReference type="Gene3D" id="3.40.50.1820">
    <property type="entry name" value="alpha/beta hydrolase"/>
    <property type="match status" value="1"/>
</dbReference>
<dbReference type="AlphaFoldDB" id="A0A5J5J480"/>
<comment type="caution">
    <text evidence="6">The sequence shown here is derived from an EMBL/GenBank/DDBJ whole genome shotgun (WGS) entry which is preliminary data.</text>
</comment>
<dbReference type="InterPro" id="IPR002018">
    <property type="entry name" value="CarbesteraseB"/>
</dbReference>
<dbReference type="EMBL" id="VYSA01000001">
    <property type="protein sequence ID" value="KAA9110871.1"/>
    <property type="molecule type" value="Genomic_DNA"/>
</dbReference>
<dbReference type="InterPro" id="IPR019819">
    <property type="entry name" value="Carboxylesterase_B_CS"/>
</dbReference>
<dbReference type="EC" id="3.1.1.-" evidence="4"/>
<evidence type="ECO:0000313" key="7">
    <source>
        <dbReference type="Proteomes" id="UP000325827"/>
    </source>
</evidence>
<sequence length="510" mass="53824">MTDASPHVQCAAGEFIGAGLGTVDVFRGIRYAAPPIGGRRWRDPLPAPSVVGPIDATTFGGVAPQQINPALTLGPGARQDEDCLFLNVWRPAGASGRALPVMVWLHGGAYTFGSSSQPLYDGGALVESGDVVVVTVNYRIGALGFLDLSSFSTTDQQFDGNLALKDILLALHWVKDNIEDFGGDPSKVTVFGESAGGGLVTTLLATPSAAGLFSRAIAESSPATSVYGPARARSVAERFLREVGGDAASARSLPASEIVRAAMAVFAAVPTEVPGTLAFAPVIDGTLVPEAPATVLKEGRALPVPLIIGTNHDEASFFRFMKSPLMPITGPDIERMFAAMQVENPTVELPSREAVLASYEGVRQKMLGLGIARDIAFRLPTIWIAEGHAAVAPVWLYRFDHATRALQAIGLGATHGAELAYVWGNLPTGRKDPTFLLGGRRTAERISGRVRARWTAFARGGSPDAPDAVAWTPYDAHTRETLVIDADDRIVADLDAPLRAGWGDTVLAFP</sequence>
<dbReference type="PRINTS" id="PR00878">
    <property type="entry name" value="CHOLNESTRASE"/>
</dbReference>
<proteinExistence type="inferred from homology"/>
<dbReference type="GO" id="GO:0004104">
    <property type="term" value="F:cholinesterase activity"/>
    <property type="evidence" value="ECO:0007669"/>
    <property type="project" value="InterPro"/>
</dbReference>
<evidence type="ECO:0000259" key="5">
    <source>
        <dbReference type="Pfam" id="PF00135"/>
    </source>
</evidence>
<feature type="active site" description="Acyl-ester intermediate" evidence="3">
    <location>
        <position position="194"/>
    </location>
</feature>
<dbReference type="InterPro" id="IPR029058">
    <property type="entry name" value="AB_hydrolase_fold"/>
</dbReference>
<dbReference type="PROSITE" id="PS00941">
    <property type="entry name" value="CARBOXYLESTERASE_B_2"/>
    <property type="match status" value="1"/>
</dbReference>
<feature type="active site" description="Charge relay system" evidence="3">
    <location>
        <position position="415"/>
    </location>
</feature>
<dbReference type="PROSITE" id="PS00221">
    <property type="entry name" value="MIP"/>
    <property type="match status" value="1"/>
</dbReference>
<keyword evidence="2 4" id="KW-0378">Hydrolase</keyword>
<dbReference type="RefSeq" id="WP_150447644.1">
    <property type="nucleotide sequence ID" value="NZ_VYSA01000001.1"/>
</dbReference>
<dbReference type="InterPro" id="IPR019826">
    <property type="entry name" value="Carboxylesterase_B_AS"/>
</dbReference>
<dbReference type="InterPro" id="IPR022357">
    <property type="entry name" value="MIP_CS"/>
</dbReference>
<evidence type="ECO:0000256" key="4">
    <source>
        <dbReference type="RuleBase" id="RU361235"/>
    </source>
</evidence>
<evidence type="ECO:0000256" key="2">
    <source>
        <dbReference type="ARBA" id="ARBA00022801"/>
    </source>
</evidence>
<comment type="similarity">
    <text evidence="1 4">Belongs to the type-B carboxylesterase/lipase family.</text>
</comment>
<organism evidence="6 7">
    <name type="scientific">Microbacterium rhizomatis</name>
    <dbReference type="NCBI Taxonomy" id="1631477"/>
    <lineage>
        <taxon>Bacteria</taxon>
        <taxon>Bacillati</taxon>
        <taxon>Actinomycetota</taxon>
        <taxon>Actinomycetes</taxon>
        <taxon>Micrococcales</taxon>
        <taxon>Microbacteriaceae</taxon>
        <taxon>Microbacterium</taxon>
    </lineage>
</organism>